<evidence type="ECO:0000313" key="2">
    <source>
        <dbReference type="Proteomes" id="UP000237344"/>
    </source>
</evidence>
<keyword evidence="2" id="KW-1185">Reference proteome</keyword>
<dbReference type="EMBL" id="POTC01000085">
    <property type="protein sequence ID" value="POF61292.1"/>
    <property type="molecule type" value="Genomic_DNA"/>
</dbReference>
<dbReference type="InterPro" id="IPR006597">
    <property type="entry name" value="Sel1-like"/>
</dbReference>
<dbReference type="PANTHER" id="PTHR11102">
    <property type="entry name" value="SEL-1-LIKE PROTEIN"/>
    <property type="match status" value="1"/>
</dbReference>
<evidence type="ECO:0008006" key="3">
    <source>
        <dbReference type="Google" id="ProtNLM"/>
    </source>
</evidence>
<proteinExistence type="predicted"/>
<dbReference type="SMART" id="SM00671">
    <property type="entry name" value="SEL1"/>
    <property type="match status" value="3"/>
</dbReference>
<reference evidence="1 2" key="1">
    <citation type="submission" date="2018-01" db="EMBL/GenBank/DDBJ databases">
        <title>Draft Genome Sequence of Komagataeibacter maltaceti LMG 1529, a Vinegar Producing Acetic Acid Bacterium Isolated from Malt Vinegar Brewery Acetifiers.</title>
        <authorList>
            <person name="Zhang Q."/>
            <person name="Hollensteiner J."/>
            <person name="Poehlein A."/>
            <person name="Daniel R."/>
        </authorList>
    </citation>
    <scope>NUCLEOTIDE SEQUENCE [LARGE SCALE GENOMIC DNA]</scope>
    <source>
        <strain evidence="1 2">LMG 1529</strain>
    </source>
</reference>
<dbReference type="OrthoDB" id="6810016at2"/>
<dbReference type="Proteomes" id="UP000237344">
    <property type="component" value="Unassembled WGS sequence"/>
</dbReference>
<gene>
    <name evidence="1" type="ORF">KMAL_30820</name>
</gene>
<accession>A0A2S3VXE9</accession>
<dbReference type="PANTHER" id="PTHR11102:SF160">
    <property type="entry name" value="ERAD-ASSOCIATED E3 UBIQUITIN-PROTEIN LIGASE COMPONENT HRD3"/>
    <property type="match status" value="1"/>
</dbReference>
<protein>
    <recommendedName>
        <fullName evidence="3">Sel1 repeat family protein</fullName>
    </recommendedName>
</protein>
<dbReference type="InterPro" id="IPR011990">
    <property type="entry name" value="TPR-like_helical_dom_sf"/>
</dbReference>
<comment type="caution">
    <text evidence="1">The sequence shown here is derived from an EMBL/GenBank/DDBJ whole genome shotgun (WGS) entry which is preliminary data.</text>
</comment>
<dbReference type="InterPro" id="IPR050767">
    <property type="entry name" value="Sel1_AlgK"/>
</dbReference>
<organism evidence="1 2">
    <name type="scientific">Novacetimonas maltaceti</name>
    <dbReference type="NCBI Taxonomy" id="1203393"/>
    <lineage>
        <taxon>Bacteria</taxon>
        <taxon>Pseudomonadati</taxon>
        <taxon>Pseudomonadota</taxon>
        <taxon>Alphaproteobacteria</taxon>
        <taxon>Acetobacterales</taxon>
        <taxon>Acetobacteraceae</taxon>
        <taxon>Novacetimonas</taxon>
    </lineage>
</organism>
<evidence type="ECO:0000313" key="1">
    <source>
        <dbReference type="EMBL" id="POF61292.1"/>
    </source>
</evidence>
<name>A0A2S3VXE9_9PROT</name>
<sequence>MNDGMERVMSERYTPEMHIPETDPLDAIPFVPDAQMLLMIAEGFTKEVQPEPPPPVAPPPLSVEALRMAAALGDTEAMMQLGVITGRAGDRPGAVAWYRRAADVGNGEGLFCVGRAYLLSEGGYAKDVQAAMAWYKRSGDAGHAEGYWGVGEIYDHGRLGKCDADAALPWYTRAADAGDVKSMREVGDYWLRKARKAPDSATREAARVQALQWLARAALHDDRRALNTLVDAYEDEEDNTLVEQDLAVAIRLRQRLFALGAGWENLANLAVFYEQGYGCHANEAIAALLYVHVLEEMEKDESEDFSLDDPALLPLRERTCFEAHREELCTLMGRGEDDPFNFLLRGVARLSADHAIARDYMETRFFVPPRARA</sequence>
<dbReference type="Gene3D" id="1.25.40.10">
    <property type="entry name" value="Tetratricopeptide repeat domain"/>
    <property type="match status" value="1"/>
</dbReference>
<dbReference type="AlphaFoldDB" id="A0A2S3VXE9"/>
<dbReference type="SUPFAM" id="SSF81901">
    <property type="entry name" value="HCP-like"/>
    <property type="match status" value="1"/>
</dbReference>